<dbReference type="Pfam" id="PF03466">
    <property type="entry name" value="LysR_substrate"/>
    <property type="match status" value="1"/>
</dbReference>
<accession>A0A3G9GBI0</accession>
<dbReference type="SUPFAM" id="SSF53850">
    <property type="entry name" value="Periplasmic binding protein-like II"/>
    <property type="match status" value="1"/>
</dbReference>
<evidence type="ECO:0000313" key="6">
    <source>
        <dbReference type="EMBL" id="BBF81898.1"/>
    </source>
</evidence>
<dbReference type="GO" id="GO:0003700">
    <property type="term" value="F:DNA-binding transcription factor activity"/>
    <property type="evidence" value="ECO:0007669"/>
    <property type="project" value="InterPro"/>
</dbReference>
<dbReference type="GO" id="GO:0006351">
    <property type="term" value="P:DNA-templated transcription"/>
    <property type="evidence" value="ECO:0007669"/>
    <property type="project" value="TreeGrafter"/>
</dbReference>
<reference evidence="7" key="1">
    <citation type="journal article" date="2017" name="Biotechnol. Biofuels">
        <title>Evaluation of environmental bacterial communities as a factor affecting the growth of duckweed Lemna minor.</title>
        <authorList>
            <person name="Ishizawa H."/>
            <person name="Kuroda M."/>
            <person name="Morikawa M."/>
            <person name="Ike M."/>
        </authorList>
    </citation>
    <scope>NUCLEOTIDE SEQUENCE [LARGE SCALE GENOMIC DNA]</scope>
    <source>
        <strain evidence="7">M6</strain>
    </source>
</reference>
<evidence type="ECO:0000256" key="2">
    <source>
        <dbReference type="ARBA" id="ARBA00023015"/>
    </source>
</evidence>
<reference evidence="7" key="2">
    <citation type="journal article" date="2017" name="Plant Physiol. Biochem.">
        <title>Differential oxidative and antioxidative response of duckweed Lemna minor toward plant growth promoting/inhibiting bacteria.</title>
        <authorList>
            <person name="Ishizawa H."/>
            <person name="Kuroda M."/>
            <person name="Morikawa M."/>
            <person name="Ike M."/>
        </authorList>
    </citation>
    <scope>NUCLEOTIDE SEQUENCE [LARGE SCALE GENOMIC DNA]</scope>
    <source>
        <strain evidence="7">M6</strain>
    </source>
</reference>
<evidence type="ECO:0000256" key="4">
    <source>
        <dbReference type="ARBA" id="ARBA00023163"/>
    </source>
</evidence>
<dbReference type="OrthoDB" id="9812435at2"/>
<evidence type="ECO:0000256" key="3">
    <source>
        <dbReference type="ARBA" id="ARBA00023125"/>
    </source>
</evidence>
<dbReference type="Pfam" id="PF00126">
    <property type="entry name" value="HTH_1"/>
    <property type="match status" value="1"/>
</dbReference>
<dbReference type="InterPro" id="IPR005119">
    <property type="entry name" value="LysR_subst-bd"/>
</dbReference>
<organism evidence="6 7">
    <name type="scientific">Asticcacaulis excentricus</name>
    <dbReference type="NCBI Taxonomy" id="78587"/>
    <lineage>
        <taxon>Bacteria</taxon>
        <taxon>Pseudomonadati</taxon>
        <taxon>Pseudomonadota</taxon>
        <taxon>Alphaproteobacteria</taxon>
        <taxon>Caulobacterales</taxon>
        <taxon>Caulobacteraceae</taxon>
        <taxon>Asticcacaulis</taxon>
    </lineage>
</organism>
<dbReference type="InterPro" id="IPR036390">
    <property type="entry name" value="WH_DNA-bd_sf"/>
</dbReference>
<dbReference type="PANTHER" id="PTHR30537">
    <property type="entry name" value="HTH-TYPE TRANSCRIPTIONAL REGULATOR"/>
    <property type="match status" value="1"/>
</dbReference>
<dbReference type="PANTHER" id="PTHR30537:SF81">
    <property type="entry name" value="TRANSCRIPTIONAL REGULATOR-RELATED"/>
    <property type="match status" value="1"/>
</dbReference>
<dbReference type="Proteomes" id="UP000278756">
    <property type="component" value="Chromosome 2"/>
</dbReference>
<keyword evidence="3" id="KW-0238">DNA-binding</keyword>
<dbReference type="Gene3D" id="3.40.190.290">
    <property type="match status" value="1"/>
</dbReference>
<dbReference type="GO" id="GO:0043565">
    <property type="term" value="F:sequence-specific DNA binding"/>
    <property type="evidence" value="ECO:0007669"/>
    <property type="project" value="TreeGrafter"/>
</dbReference>
<evidence type="ECO:0000256" key="1">
    <source>
        <dbReference type="ARBA" id="ARBA00009437"/>
    </source>
</evidence>
<protein>
    <submittedName>
        <fullName evidence="6">Transcriptional regulator, LysR family</fullName>
    </submittedName>
</protein>
<proteinExistence type="inferred from homology"/>
<sequence length="299" mass="32235">MTPGVDLDDLNAFFLVVETGSFARAADRLGVAKSIVSRRVAHLEDQLKARLLTRTARGTQTTDVGALYYAKAREAMAQLEAAQEAVNDAMLEVAGPIRLSAPLSFGVSHLAPVLTEFAVRNPRIELDVSFDDRKVDVLGGGFDVVIRIGELTDSTLIARRIGHINGMIVASPDYLSQKGTPQTPDDLGQLDCLLYTNVAPGDVWRFVVNGEERMVRIPVRLRSDNGDMLLSAAVAGLGVARLPAFISSEAIASGQVVPILPEYNTTVPLCAVMPPGRSRTARVRALVDFLALRFANEVL</sequence>
<gene>
    <name evidence="6" type="ORF">EM6_2514</name>
</gene>
<dbReference type="RefSeq" id="WP_126423534.1">
    <property type="nucleotide sequence ID" value="NZ_AP018828.1"/>
</dbReference>
<keyword evidence="4" id="KW-0804">Transcription</keyword>
<dbReference type="InterPro" id="IPR036388">
    <property type="entry name" value="WH-like_DNA-bd_sf"/>
</dbReference>
<comment type="similarity">
    <text evidence="1">Belongs to the LysR transcriptional regulatory family.</text>
</comment>
<dbReference type="InterPro" id="IPR000847">
    <property type="entry name" value="LysR_HTH_N"/>
</dbReference>
<name>A0A3G9GBI0_9CAUL</name>
<keyword evidence="2" id="KW-0805">Transcription regulation</keyword>
<dbReference type="InterPro" id="IPR058163">
    <property type="entry name" value="LysR-type_TF_proteobact-type"/>
</dbReference>
<dbReference type="FunFam" id="1.10.10.10:FF:000001">
    <property type="entry name" value="LysR family transcriptional regulator"/>
    <property type="match status" value="1"/>
</dbReference>
<dbReference type="AlphaFoldDB" id="A0A3G9GBI0"/>
<dbReference type="EMBL" id="AP018828">
    <property type="protein sequence ID" value="BBF81898.1"/>
    <property type="molecule type" value="Genomic_DNA"/>
</dbReference>
<feature type="domain" description="HTH lysR-type" evidence="5">
    <location>
        <begin position="5"/>
        <end position="62"/>
    </location>
</feature>
<dbReference type="Gene3D" id="1.10.10.10">
    <property type="entry name" value="Winged helix-like DNA-binding domain superfamily/Winged helix DNA-binding domain"/>
    <property type="match status" value="1"/>
</dbReference>
<evidence type="ECO:0000259" key="5">
    <source>
        <dbReference type="PROSITE" id="PS50931"/>
    </source>
</evidence>
<evidence type="ECO:0000313" key="7">
    <source>
        <dbReference type="Proteomes" id="UP000278756"/>
    </source>
</evidence>
<dbReference type="SUPFAM" id="SSF46785">
    <property type="entry name" value="Winged helix' DNA-binding domain"/>
    <property type="match status" value="1"/>
</dbReference>
<dbReference type="PROSITE" id="PS50931">
    <property type="entry name" value="HTH_LYSR"/>
    <property type="match status" value="1"/>
</dbReference>
<dbReference type="CDD" id="cd08422">
    <property type="entry name" value="PBP2_CrgA_like"/>
    <property type="match status" value="1"/>
</dbReference>